<evidence type="ECO:0000259" key="7">
    <source>
        <dbReference type="Pfam" id="PF00892"/>
    </source>
</evidence>
<organism evidence="8 9">
    <name type="scientific">Herrania umbratica</name>
    <dbReference type="NCBI Taxonomy" id="108875"/>
    <lineage>
        <taxon>Eukaryota</taxon>
        <taxon>Viridiplantae</taxon>
        <taxon>Streptophyta</taxon>
        <taxon>Embryophyta</taxon>
        <taxon>Tracheophyta</taxon>
        <taxon>Spermatophyta</taxon>
        <taxon>Magnoliopsida</taxon>
        <taxon>eudicotyledons</taxon>
        <taxon>Gunneridae</taxon>
        <taxon>Pentapetalae</taxon>
        <taxon>rosids</taxon>
        <taxon>malvids</taxon>
        <taxon>Malvales</taxon>
        <taxon>Malvaceae</taxon>
        <taxon>Byttnerioideae</taxon>
        <taxon>Herrania</taxon>
    </lineage>
</organism>
<keyword evidence="4 6" id="KW-1133">Transmembrane helix</keyword>
<name>A0A6J1AZU5_9ROSI</name>
<evidence type="ECO:0000256" key="2">
    <source>
        <dbReference type="ARBA" id="ARBA00007635"/>
    </source>
</evidence>
<keyword evidence="8" id="KW-1185">Reference proteome</keyword>
<keyword evidence="5 6" id="KW-0472">Membrane</keyword>
<keyword evidence="3 6" id="KW-0812">Transmembrane</keyword>
<accession>A0A6J1AZU5</accession>
<dbReference type="AlphaFoldDB" id="A0A6J1AZU5"/>
<dbReference type="InterPro" id="IPR037185">
    <property type="entry name" value="EmrE-like"/>
</dbReference>
<dbReference type="InterPro" id="IPR000620">
    <property type="entry name" value="EamA_dom"/>
</dbReference>
<dbReference type="GeneID" id="110422835"/>
<dbReference type="GO" id="GO:0016020">
    <property type="term" value="C:membrane"/>
    <property type="evidence" value="ECO:0007669"/>
    <property type="project" value="UniProtKB-SubCell"/>
</dbReference>
<protein>
    <recommendedName>
        <fullName evidence="6">WAT1-related protein</fullName>
    </recommendedName>
</protein>
<dbReference type="SUPFAM" id="SSF103481">
    <property type="entry name" value="Multidrug resistance efflux transporter EmrE"/>
    <property type="match status" value="1"/>
</dbReference>
<evidence type="ECO:0000313" key="9">
    <source>
        <dbReference type="RefSeq" id="XP_021292518.1"/>
    </source>
</evidence>
<evidence type="ECO:0000256" key="4">
    <source>
        <dbReference type="ARBA" id="ARBA00022989"/>
    </source>
</evidence>
<feature type="non-terminal residue" evidence="9">
    <location>
        <position position="158"/>
    </location>
</feature>
<dbReference type="Pfam" id="PF00892">
    <property type="entry name" value="EamA"/>
    <property type="match status" value="1"/>
</dbReference>
<reference evidence="9" key="1">
    <citation type="submission" date="2025-08" db="UniProtKB">
        <authorList>
            <consortium name="RefSeq"/>
        </authorList>
    </citation>
    <scope>IDENTIFICATION</scope>
    <source>
        <tissue evidence="9">Leaf</tissue>
    </source>
</reference>
<dbReference type="Proteomes" id="UP000504621">
    <property type="component" value="Unplaced"/>
</dbReference>
<evidence type="ECO:0000256" key="5">
    <source>
        <dbReference type="ARBA" id="ARBA00023136"/>
    </source>
</evidence>
<sequence>MSKGMSHFVFVVYSNDLASISLVPCAFFLTRNKRPPITLSFLCKFFLLSIAGITVMQNCVFTGADYSSPALASALANLVPAFTFLLAVTFRMEKLERRSSRSRRTFHRYCLSYSTSNITQAAILKGYSSEITLVSFYCLFGFAQCTIVTLIAERRRRE</sequence>
<proteinExistence type="inferred from homology"/>
<evidence type="ECO:0000256" key="3">
    <source>
        <dbReference type="ARBA" id="ARBA00022692"/>
    </source>
</evidence>
<evidence type="ECO:0000256" key="6">
    <source>
        <dbReference type="RuleBase" id="RU363077"/>
    </source>
</evidence>
<feature type="transmembrane region" description="Helical" evidence="6">
    <location>
        <begin position="134"/>
        <end position="152"/>
    </location>
</feature>
<dbReference type="OrthoDB" id="969332at2759"/>
<comment type="similarity">
    <text evidence="2 6">Belongs to the drug/metabolite transporter (DMT) superfamily. Plant drug/metabolite exporter (P-DME) (TC 2.A.7.4) family.</text>
</comment>
<evidence type="ECO:0000313" key="8">
    <source>
        <dbReference type="Proteomes" id="UP000504621"/>
    </source>
</evidence>
<gene>
    <name evidence="9" type="primary">LOC110422835</name>
</gene>
<feature type="domain" description="EamA" evidence="7">
    <location>
        <begin position="2"/>
        <end position="96"/>
    </location>
</feature>
<dbReference type="GO" id="GO:0022857">
    <property type="term" value="F:transmembrane transporter activity"/>
    <property type="evidence" value="ECO:0007669"/>
    <property type="project" value="InterPro"/>
</dbReference>
<feature type="transmembrane region" description="Helical" evidence="6">
    <location>
        <begin position="70"/>
        <end position="90"/>
    </location>
</feature>
<comment type="subcellular location">
    <subcellularLocation>
        <location evidence="1 6">Membrane</location>
        <topology evidence="1 6">Multi-pass membrane protein</topology>
    </subcellularLocation>
</comment>
<dbReference type="InterPro" id="IPR030184">
    <property type="entry name" value="WAT1-related"/>
</dbReference>
<feature type="transmembrane region" description="Helical" evidence="6">
    <location>
        <begin position="6"/>
        <end position="29"/>
    </location>
</feature>
<dbReference type="RefSeq" id="XP_021292518.1">
    <property type="nucleotide sequence ID" value="XM_021436843.1"/>
</dbReference>
<evidence type="ECO:0000256" key="1">
    <source>
        <dbReference type="ARBA" id="ARBA00004141"/>
    </source>
</evidence>
<dbReference type="PANTHER" id="PTHR31218">
    <property type="entry name" value="WAT1-RELATED PROTEIN"/>
    <property type="match status" value="1"/>
</dbReference>
<feature type="transmembrane region" description="Helical" evidence="6">
    <location>
        <begin position="110"/>
        <end position="128"/>
    </location>
</feature>
<feature type="transmembrane region" description="Helical" evidence="6">
    <location>
        <begin position="41"/>
        <end position="64"/>
    </location>
</feature>